<gene>
    <name evidence="2" type="ORF">HMPREF1541_10020</name>
</gene>
<name>W2SAU2_CYPE1</name>
<dbReference type="OrthoDB" id="10581980at2759"/>
<reference evidence="2 3" key="1">
    <citation type="submission" date="2013-03" db="EMBL/GenBank/DDBJ databases">
        <title>The Genome Sequence of Phialophora europaea CBS 101466.</title>
        <authorList>
            <consortium name="The Broad Institute Genomics Platform"/>
            <person name="Cuomo C."/>
            <person name="de Hoog S."/>
            <person name="Gorbushina A."/>
            <person name="Walker B."/>
            <person name="Young S.K."/>
            <person name="Zeng Q."/>
            <person name="Gargeya S."/>
            <person name="Fitzgerald M."/>
            <person name="Haas B."/>
            <person name="Abouelleil A."/>
            <person name="Allen A.W."/>
            <person name="Alvarado L."/>
            <person name="Arachchi H.M."/>
            <person name="Berlin A.M."/>
            <person name="Chapman S.B."/>
            <person name="Gainer-Dewar J."/>
            <person name="Goldberg J."/>
            <person name="Griggs A."/>
            <person name="Gujja S."/>
            <person name="Hansen M."/>
            <person name="Howarth C."/>
            <person name="Imamovic A."/>
            <person name="Ireland A."/>
            <person name="Larimer J."/>
            <person name="McCowan C."/>
            <person name="Murphy C."/>
            <person name="Pearson M."/>
            <person name="Poon T.W."/>
            <person name="Priest M."/>
            <person name="Roberts A."/>
            <person name="Saif S."/>
            <person name="Shea T."/>
            <person name="Sisk P."/>
            <person name="Sykes S."/>
            <person name="Wortman J."/>
            <person name="Nusbaum C."/>
            <person name="Birren B."/>
        </authorList>
    </citation>
    <scope>NUCLEOTIDE SEQUENCE [LARGE SCALE GENOMIC DNA]</scope>
    <source>
        <strain evidence="2 3">CBS 101466</strain>
    </source>
</reference>
<evidence type="ECO:0000313" key="2">
    <source>
        <dbReference type="EMBL" id="ETN45143.1"/>
    </source>
</evidence>
<dbReference type="VEuPathDB" id="FungiDB:HMPREF1541_10020"/>
<organism evidence="2 3">
    <name type="scientific">Cyphellophora europaea (strain CBS 101466)</name>
    <name type="common">Phialophora europaea</name>
    <dbReference type="NCBI Taxonomy" id="1220924"/>
    <lineage>
        <taxon>Eukaryota</taxon>
        <taxon>Fungi</taxon>
        <taxon>Dikarya</taxon>
        <taxon>Ascomycota</taxon>
        <taxon>Pezizomycotina</taxon>
        <taxon>Eurotiomycetes</taxon>
        <taxon>Chaetothyriomycetidae</taxon>
        <taxon>Chaetothyriales</taxon>
        <taxon>Cyphellophoraceae</taxon>
        <taxon>Cyphellophora</taxon>
    </lineage>
</organism>
<protein>
    <recommendedName>
        <fullName evidence="4">Histone H1</fullName>
    </recommendedName>
</protein>
<sequence>MPPKQATDPTTQPTPTGIAIIRAVMCSLPEFKPDWQIVQDQFGVAKGRGNGSPRAFRKAIEPLGLTFEDGKVFPVDASKGAAAYAPLIDIKGTNGKRKSTDSHAKEAKGDEGANKAKKAKKNDTAVKSEVKDEKVDE</sequence>
<dbReference type="RefSeq" id="XP_008712913.1">
    <property type="nucleotide sequence ID" value="XM_008714691.1"/>
</dbReference>
<feature type="compositionally biased region" description="Basic and acidic residues" evidence="1">
    <location>
        <begin position="121"/>
        <end position="137"/>
    </location>
</feature>
<dbReference type="Proteomes" id="UP000030752">
    <property type="component" value="Unassembled WGS sequence"/>
</dbReference>
<evidence type="ECO:0008006" key="4">
    <source>
        <dbReference type="Google" id="ProtNLM"/>
    </source>
</evidence>
<proteinExistence type="predicted"/>
<dbReference type="GeneID" id="19977359"/>
<feature type="compositionally biased region" description="Basic and acidic residues" evidence="1">
    <location>
        <begin position="98"/>
        <end position="114"/>
    </location>
</feature>
<dbReference type="AlphaFoldDB" id="W2SAU2"/>
<evidence type="ECO:0000256" key="1">
    <source>
        <dbReference type="SAM" id="MobiDB-lite"/>
    </source>
</evidence>
<feature type="region of interest" description="Disordered" evidence="1">
    <location>
        <begin position="92"/>
        <end position="137"/>
    </location>
</feature>
<dbReference type="EMBL" id="KB822713">
    <property type="protein sequence ID" value="ETN45143.1"/>
    <property type="molecule type" value="Genomic_DNA"/>
</dbReference>
<dbReference type="InParanoid" id="W2SAU2"/>
<keyword evidence="3" id="KW-1185">Reference proteome</keyword>
<evidence type="ECO:0000313" key="3">
    <source>
        <dbReference type="Proteomes" id="UP000030752"/>
    </source>
</evidence>
<dbReference type="HOGENOM" id="CLU_1865041_0_0_1"/>
<accession>W2SAU2</accession>